<evidence type="ECO:0000313" key="3">
    <source>
        <dbReference type="Proteomes" id="UP001595937"/>
    </source>
</evidence>
<comment type="caution">
    <text evidence="2">The sequence shown here is derived from an EMBL/GenBank/DDBJ whole genome shotgun (WGS) entry which is preliminary data.</text>
</comment>
<proteinExistence type="predicted"/>
<organism evidence="2 3">
    <name type="scientific">Brachybacterium tyrofermentans</name>
    <dbReference type="NCBI Taxonomy" id="47848"/>
    <lineage>
        <taxon>Bacteria</taxon>
        <taxon>Bacillati</taxon>
        <taxon>Actinomycetota</taxon>
        <taxon>Actinomycetes</taxon>
        <taxon>Micrococcales</taxon>
        <taxon>Dermabacteraceae</taxon>
        <taxon>Brachybacterium</taxon>
    </lineage>
</organism>
<name>A0ABW0FJR0_9MICO</name>
<evidence type="ECO:0008006" key="4">
    <source>
        <dbReference type="Google" id="ProtNLM"/>
    </source>
</evidence>
<dbReference type="GeneID" id="303297944"/>
<keyword evidence="3" id="KW-1185">Reference proteome</keyword>
<evidence type="ECO:0000313" key="2">
    <source>
        <dbReference type="EMBL" id="MFC5298130.1"/>
    </source>
</evidence>
<sequence>MSQTPADQPEPSRAGPSGASDPAGPGAVPDLPAGLGSSDPEAPIAYSAADAAAAADVLDRAGESDPEMLVALSDEQLAALDGYARAQFTATPWLDEHADQRRFAAGVGLRSLIAAGQVSGGIEPSIGRQQWTAEPMIAGCLVLRRTATLFTTAERTVQTAQGPEVQRLHYYVHQGGVLEEEVTPLGIHRFTSLRAAQVNARLLAVVDPAGVAADGGEPIQVRASELAASPLAQRLAATRALTVFTIVTTADGGVSQASVYATGDEVLVMEALDPGADDPVLEFRSVDSAELHALATVLVGAAG</sequence>
<feature type="region of interest" description="Disordered" evidence="1">
    <location>
        <begin position="1"/>
        <end position="42"/>
    </location>
</feature>
<gene>
    <name evidence="2" type="ORF">ACFPK8_11460</name>
</gene>
<dbReference type="Proteomes" id="UP001595937">
    <property type="component" value="Unassembled WGS sequence"/>
</dbReference>
<protein>
    <recommendedName>
        <fullName evidence="4">ESX secretion-associated protein EspG</fullName>
    </recommendedName>
</protein>
<accession>A0ABW0FJR0</accession>
<evidence type="ECO:0000256" key="1">
    <source>
        <dbReference type="SAM" id="MobiDB-lite"/>
    </source>
</evidence>
<dbReference type="EMBL" id="JBHSLN010000024">
    <property type="protein sequence ID" value="MFC5298130.1"/>
    <property type="molecule type" value="Genomic_DNA"/>
</dbReference>
<dbReference type="RefSeq" id="WP_193116966.1">
    <property type="nucleotide sequence ID" value="NZ_BAAAIR010000043.1"/>
</dbReference>
<reference evidence="3" key="1">
    <citation type="journal article" date="2019" name="Int. J. Syst. Evol. Microbiol.">
        <title>The Global Catalogue of Microorganisms (GCM) 10K type strain sequencing project: providing services to taxonomists for standard genome sequencing and annotation.</title>
        <authorList>
            <consortium name="The Broad Institute Genomics Platform"/>
            <consortium name="The Broad Institute Genome Sequencing Center for Infectious Disease"/>
            <person name="Wu L."/>
            <person name="Ma J."/>
        </authorList>
    </citation>
    <scope>NUCLEOTIDE SEQUENCE [LARGE SCALE GENOMIC DNA]</scope>
    <source>
        <strain evidence="3">CGMCC 1.16455</strain>
    </source>
</reference>
<feature type="compositionally biased region" description="Low complexity" evidence="1">
    <location>
        <begin position="11"/>
        <end position="27"/>
    </location>
</feature>